<accession>A0A8R1WYL9</accession>
<dbReference type="InterPro" id="IPR043502">
    <property type="entry name" value="DNA/RNA_pol_sf"/>
</dbReference>
<dbReference type="PANTHER" id="PTHR47331:SF5">
    <property type="entry name" value="RIBONUCLEASE H"/>
    <property type="match status" value="1"/>
</dbReference>
<evidence type="ECO:0000313" key="2">
    <source>
        <dbReference type="Proteomes" id="UP000007819"/>
    </source>
</evidence>
<reference evidence="2" key="1">
    <citation type="submission" date="2010-06" db="EMBL/GenBank/DDBJ databases">
        <authorList>
            <person name="Jiang H."/>
            <person name="Abraham K."/>
            <person name="Ali S."/>
            <person name="Alsbrooks S.L."/>
            <person name="Anim B.N."/>
            <person name="Anosike U.S."/>
            <person name="Attaway T."/>
            <person name="Bandaranaike D.P."/>
            <person name="Battles P.K."/>
            <person name="Bell S.N."/>
            <person name="Bell A.V."/>
            <person name="Beltran B."/>
            <person name="Bickham C."/>
            <person name="Bustamante Y."/>
            <person name="Caleb T."/>
            <person name="Canada A."/>
            <person name="Cardenas V."/>
            <person name="Carter K."/>
            <person name="Chacko J."/>
            <person name="Chandrabose M.N."/>
            <person name="Chavez D."/>
            <person name="Chavez A."/>
            <person name="Chen L."/>
            <person name="Chu H.-S."/>
            <person name="Claassen K.J."/>
            <person name="Cockrell R."/>
            <person name="Collins M."/>
            <person name="Cooper J.A."/>
            <person name="Cree A."/>
            <person name="Curry S.M."/>
            <person name="Da Y."/>
            <person name="Dao M.D."/>
            <person name="Das B."/>
            <person name="Davila M.-L."/>
            <person name="Davy-Carroll L."/>
            <person name="Denson S."/>
            <person name="Dinh H."/>
            <person name="Ebong V.E."/>
            <person name="Edwards J.R."/>
            <person name="Egan A."/>
            <person name="El-Daye J."/>
            <person name="Escobedo L."/>
            <person name="Fernandez S."/>
            <person name="Fernando P.R."/>
            <person name="Flagg N."/>
            <person name="Forbes L.D."/>
            <person name="Fowler R.G."/>
            <person name="Fu Q."/>
            <person name="Gabisi R.A."/>
            <person name="Ganer J."/>
            <person name="Garbino Pronczuk A."/>
            <person name="Garcia R.M."/>
            <person name="Garner T."/>
            <person name="Garrett T.E."/>
            <person name="Gonzalez D.A."/>
            <person name="Hamid H."/>
            <person name="Hawkins E.S."/>
            <person name="Hirani K."/>
            <person name="Hogues M.E."/>
            <person name="Hollins B."/>
            <person name="Hsiao C.-H."/>
            <person name="Jabil R."/>
            <person name="James M.L."/>
            <person name="Jhangiani S.N."/>
            <person name="Johnson B."/>
            <person name="Johnson Q."/>
            <person name="Joshi V."/>
            <person name="Kalu J.B."/>
            <person name="Kam C."/>
            <person name="Kashfia A."/>
            <person name="Keebler J."/>
            <person name="Kisamo H."/>
            <person name="Kovar C.L."/>
            <person name="Lago L.A."/>
            <person name="Lai C.-Y."/>
            <person name="Laidlaw J."/>
            <person name="Lara F."/>
            <person name="Le T.-K."/>
            <person name="Lee S.L."/>
            <person name="Legall F.H."/>
            <person name="Lemon S.J."/>
            <person name="Lewis L.R."/>
            <person name="Li B."/>
            <person name="Liu Y."/>
            <person name="Liu Y.-S."/>
            <person name="Lopez J."/>
            <person name="Lozado R.J."/>
            <person name="Lu J."/>
            <person name="Madu R.C."/>
            <person name="Maheshwari M."/>
            <person name="Maheshwari R."/>
            <person name="Malloy K."/>
            <person name="Martinez E."/>
            <person name="Mathew T."/>
            <person name="Mercado I.C."/>
            <person name="Mercado C."/>
            <person name="Meyer B."/>
            <person name="Montgomery K."/>
            <person name="Morgan M.B."/>
            <person name="Munidasa M."/>
            <person name="Nazareth L.V."/>
            <person name="Nelson J."/>
            <person name="Ng B.M."/>
            <person name="Nguyen N.B."/>
            <person name="Nguyen P.Q."/>
            <person name="Nguyen T."/>
            <person name="Obregon M."/>
            <person name="Okwuonu G.O."/>
            <person name="Onwere C.G."/>
            <person name="Orozco G."/>
            <person name="Parra A."/>
            <person name="Patel S."/>
            <person name="Patil S."/>
            <person name="Perez A."/>
            <person name="Perez Y."/>
            <person name="Pham C."/>
            <person name="Primus E.L."/>
            <person name="Pu L.-L."/>
            <person name="Puazo M."/>
            <person name="Qin X."/>
            <person name="Quiroz J.B."/>
            <person name="Reese J."/>
            <person name="Richards S."/>
            <person name="Rives C.M."/>
            <person name="Robberts R."/>
            <person name="Ruiz S.J."/>
            <person name="Ruiz M.J."/>
            <person name="Santibanez J."/>
            <person name="Schneider B.W."/>
            <person name="Sisson I."/>
            <person name="Smith M."/>
            <person name="Sodergren E."/>
            <person name="Song X.-Z."/>
            <person name="Song B.B."/>
            <person name="Summersgill H."/>
            <person name="Thelus R."/>
            <person name="Thornton R.D."/>
            <person name="Trejos Z.Y."/>
            <person name="Usmani K."/>
            <person name="Vattathil S."/>
            <person name="Villasana D."/>
            <person name="Walker D.L."/>
            <person name="Wang S."/>
            <person name="Wang K."/>
            <person name="White C.S."/>
            <person name="Williams A.C."/>
            <person name="Williamson J."/>
            <person name="Wilson K."/>
            <person name="Woghiren I.O."/>
            <person name="Woodworth J.R."/>
            <person name="Worley K.C."/>
            <person name="Wright R.A."/>
            <person name="Wu W."/>
            <person name="Young L."/>
            <person name="Zhang L."/>
            <person name="Zhang J."/>
            <person name="Zhu Y."/>
            <person name="Muzny D.M."/>
            <person name="Weinstock G."/>
            <person name="Gibbs R.A."/>
        </authorList>
    </citation>
    <scope>NUCLEOTIDE SEQUENCE [LARGE SCALE GENOMIC DNA]</scope>
    <source>
        <strain evidence="2">LSR1</strain>
    </source>
</reference>
<keyword evidence="2" id="KW-1185">Reference proteome</keyword>
<proteinExistence type="predicted"/>
<dbReference type="Proteomes" id="UP000007819">
    <property type="component" value="Chromosome A2"/>
</dbReference>
<dbReference type="GO" id="GO:0071897">
    <property type="term" value="P:DNA biosynthetic process"/>
    <property type="evidence" value="ECO:0007669"/>
    <property type="project" value="UniProtKB-ARBA"/>
</dbReference>
<dbReference type="PANTHER" id="PTHR47331">
    <property type="entry name" value="PHD-TYPE DOMAIN-CONTAINING PROTEIN"/>
    <property type="match status" value="1"/>
</dbReference>
<dbReference type="AlphaFoldDB" id="A0A8R1WYL9"/>
<reference evidence="1" key="2">
    <citation type="submission" date="2022-06" db="UniProtKB">
        <authorList>
            <consortium name="EnsemblMetazoa"/>
        </authorList>
    </citation>
    <scope>IDENTIFICATION</scope>
</reference>
<evidence type="ECO:0000313" key="1">
    <source>
        <dbReference type="EnsemblMetazoa" id="XP_008179107.1"/>
    </source>
</evidence>
<dbReference type="RefSeq" id="XP_008179107.1">
    <property type="nucleotide sequence ID" value="XM_008180885.1"/>
</dbReference>
<name>A0A8R1WYL9_ACYPI</name>
<dbReference type="OrthoDB" id="6629043at2759"/>
<protein>
    <submittedName>
        <fullName evidence="1">Uncharacterized protein</fullName>
    </submittedName>
</protein>
<dbReference type="GeneID" id="103308117"/>
<organism evidence="1 2">
    <name type="scientific">Acyrthosiphon pisum</name>
    <name type="common">Pea aphid</name>
    <dbReference type="NCBI Taxonomy" id="7029"/>
    <lineage>
        <taxon>Eukaryota</taxon>
        <taxon>Metazoa</taxon>
        <taxon>Ecdysozoa</taxon>
        <taxon>Arthropoda</taxon>
        <taxon>Hexapoda</taxon>
        <taxon>Insecta</taxon>
        <taxon>Pterygota</taxon>
        <taxon>Neoptera</taxon>
        <taxon>Paraneoptera</taxon>
        <taxon>Hemiptera</taxon>
        <taxon>Sternorrhyncha</taxon>
        <taxon>Aphidomorpha</taxon>
        <taxon>Aphidoidea</taxon>
        <taxon>Aphididae</taxon>
        <taxon>Macrosiphini</taxon>
        <taxon>Acyrthosiphon</taxon>
    </lineage>
</organism>
<dbReference type="KEGG" id="api:103308117"/>
<dbReference type="EnsemblMetazoa" id="XM_008180885.1">
    <property type="protein sequence ID" value="XP_008179107.1"/>
    <property type="gene ID" value="LOC103308117"/>
</dbReference>
<sequence>MGNTGNTNPWQSTTLLMSLDSVDLVLRRFWEIEEVPNSSKTSPAEEKCKSIYLSTTTRESDGRCVVHLPLNCKLPQLGQSRQMALNRRSRLKTRLEKLPQLRQQYNTSMHDYLDSGYMQIVPEGTPEPEHAYYTPHQVVIKPDSTTTKMRVVYDASATTSNGKLLNDNLFSGKQLQQDLLGIIIRFRIHAVVVTADIKQMFRQISVTPEHRQYQRLLYRF</sequence>
<dbReference type="SUPFAM" id="SSF56672">
    <property type="entry name" value="DNA/RNA polymerases"/>
    <property type="match status" value="1"/>
</dbReference>